<dbReference type="PANTHER" id="PTHR30290">
    <property type="entry name" value="PERIPLASMIC BINDING COMPONENT OF ABC TRANSPORTER"/>
    <property type="match status" value="1"/>
</dbReference>
<dbReference type="Gene3D" id="3.40.190.10">
    <property type="entry name" value="Periplasmic binding protein-like II"/>
    <property type="match status" value="1"/>
</dbReference>
<organism evidence="2 3">
    <name type="scientific">Nocardia jiangxiensis</name>
    <dbReference type="NCBI Taxonomy" id="282685"/>
    <lineage>
        <taxon>Bacteria</taxon>
        <taxon>Bacillati</taxon>
        <taxon>Actinomycetota</taxon>
        <taxon>Actinomycetes</taxon>
        <taxon>Mycobacteriales</taxon>
        <taxon>Nocardiaceae</taxon>
        <taxon>Nocardia</taxon>
    </lineage>
</organism>
<dbReference type="CDD" id="cd08501">
    <property type="entry name" value="PBP2_Lpqw"/>
    <property type="match status" value="1"/>
</dbReference>
<gene>
    <name evidence="2" type="ORF">ACFYXQ_10635</name>
</gene>
<sequence>MRIRSTLLPLAIPALAVGLVVSGCSSGGSVGGVNTVGAAADINPQPVDKLRDGGNLREAISAMPENYNALQVNGNTAETVNYVLGPVLPETVTSDAAGNISVDHNYFTDIKLTGTNPQKIVYTINPKAVWSDGTPITWEDMRSEAAAMNGTNTEFQVSATSGYDRIASVERGVDDRQAVVTMAKPYASWQSLFSPLYPKAYTATPQAFNTLALNGLPISGGPFIISNIDRTQNRITLSRNPKWWGPAPKLDTITLSVLDSSAVLGAVQNNEIDWTYVSGLAKVVAAKNTPGVVVRRTAEPTYNTITFNGAKGAILEDPALRVAISKAIDRQAIVTASQHGIVENPKPLNNHIFMAGQKGYQDNSAPVAFDPQEAAKELDALGWKLNGDVREKDGRKLQLRDVMYDDQGWIDTSKIVQQDLAEVGVKVDIQTVPGKNMVSEVEVPGNFDLLMTGWVGNPFPLAAIDQIYSYFPGNVQGNFGRIGTPGLNDRINKAMSELDPAKAIQLANQADEQVWKEGFSLTLNQASGTYATRSNLANLGAFGLSTPDWTKVGFLK</sequence>
<protein>
    <submittedName>
        <fullName evidence="2">ABC transporter family substrate-binding protein</fullName>
    </submittedName>
</protein>
<dbReference type="Gene3D" id="3.10.105.10">
    <property type="entry name" value="Dipeptide-binding Protein, Domain 3"/>
    <property type="match status" value="1"/>
</dbReference>
<evidence type="ECO:0000313" key="3">
    <source>
        <dbReference type="Proteomes" id="UP001601992"/>
    </source>
</evidence>
<dbReference type="RefSeq" id="WP_387403352.1">
    <property type="nucleotide sequence ID" value="NZ_JBIAQY010000003.1"/>
</dbReference>
<evidence type="ECO:0000313" key="2">
    <source>
        <dbReference type="EMBL" id="MFF3568216.1"/>
    </source>
</evidence>
<dbReference type="EMBL" id="JBIAQY010000003">
    <property type="protein sequence ID" value="MFF3568216.1"/>
    <property type="molecule type" value="Genomic_DNA"/>
</dbReference>
<dbReference type="PANTHER" id="PTHR30290:SF65">
    <property type="entry name" value="MONOACYL PHOSPHATIDYLINOSITOL TETRAMANNOSIDE-BINDING PROTEIN LPQW-RELATED"/>
    <property type="match status" value="1"/>
</dbReference>
<dbReference type="InterPro" id="IPR000914">
    <property type="entry name" value="SBP_5_dom"/>
</dbReference>
<comment type="caution">
    <text evidence="2">The sequence shown here is derived from an EMBL/GenBank/DDBJ whole genome shotgun (WGS) entry which is preliminary data.</text>
</comment>
<name>A0ABW6RW18_9NOCA</name>
<dbReference type="InterPro" id="IPR039424">
    <property type="entry name" value="SBP_5"/>
</dbReference>
<dbReference type="Proteomes" id="UP001601992">
    <property type="component" value="Unassembled WGS sequence"/>
</dbReference>
<dbReference type="Pfam" id="PF00496">
    <property type="entry name" value="SBP_bac_5"/>
    <property type="match status" value="1"/>
</dbReference>
<reference evidence="2 3" key="1">
    <citation type="submission" date="2024-10" db="EMBL/GenBank/DDBJ databases">
        <title>The Natural Products Discovery Center: Release of the First 8490 Sequenced Strains for Exploring Actinobacteria Biosynthetic Diversity.</title>
        <authorList>
            <person name="Kalkreuter E."/>
            <person name="Kautsar S.A."/>
            <person name="Yang D."/>
            <person name="Bader C.D."/>
            <person name="Teijaro C.N."/>
            <person name="Fluegel L."/>
            <person name="Davis C.M."/>
            <person name="Simpson J.R."/>
            <person name="Lauterbach L."/>
            <person name="Steele A.D."/>
            <person name="Gui C."/>
            <person name="Meng S."/>
            <person name="Li G."/>
            <person name="Viehrig K."/>
            <person name="Ye F."/>
            <person name="Su P."/>
            <person name="Kiefer A.F."/>
            <person name="Nichols A."/>
            <person name="Cepeda A.J."/>
            <person name="Yan W."/>
            <person name="Fan B."/>
            <person name="Jiang Y."/>
            <person name="Adhikari A."/>
            <person name="Zheng C.-J."/>
            <person name="Schuster L."/>
            <person name="Cowan T.M."/>
            <person name="Smanski M.J."/>
            <person name="Chevrette M.G."/>
            <person name="De Carvalho L.P.S."/>
            <person name="Shen B."/>
        </authorList>
    </citation>
    <scope>NUCLEOTIDE SEQUENCE [LARGE SCALE GENOMIC DNA]</scope>
    <source>
        <strain evidence="2 3">NPDC002593</strain>
    </source>
</reference>
<proteinExistence type="predicted"/>
<dbReference type="PROSITE" id="PS51257">
    <property type="entry name" value="PROKAR_LIPOPROTEIN"/>
    <property type="match status" value="1"/>
</dbReference>
<dbReference type="SUPFAM" id="SSF53850">
    <property type="entry name" value="Periplasmic binding protein-like II"/>
    <property type="match status" value="1"/>
</dbReference>
<evidence type="ECO:0000259" key="1">
    <source>
        <dbReference type="Pfam" id="PF00496"/>
    </source>
</evidence>
<dbReference type="Gene3D" id="3.90.76.10">
    <property type="entry name" value="Dipeptide-binding Protein, Domain 1"/>
    <property type="match status" value="1"/>
</dbReference>
<accession>A0ABW6RW18</accession>
<keyword evidence="3" id="KW-1185">Reference proteome</keyword>
<feature type="domain" description="Solute-binding protein family 5" evidence="1">
    <location>
        <begin position="117"/>
        <end position="460"/>
    </location>
</feature>